<name>A0A5N5WBZ4_STRMB</name>
<evidence type="ECO:0000259" key="3">
    <source>
        <dbReference type="Pfam" id="PF10728"/>
    </source>
</evidence>
<dbReference type="RefSeq" id="WP_152263236.1">
    <property type="nucleotide sequence ID" value="NZ_VOKX01000015.1"/>
</dbReference>
<feature type="compositionally biased region" description="Gly residues" evidence="1">
    <location>
        <begin position="308"/>
        <end position="336"/>
    </location>
</feature>
<protein>
    <submittedName>
        <fullName evidence="4">DUF2520 domain-containing protein</fullName>
    </submittedName>
</protein>
<evidence type="ECO:0000259" key="2">
    <source>
        <dbReference type="Pfam" id="PF10727"/>
    </source>
</evidence>
<evidence type="ECO:0000256" key="1">
    <source>
        <dbReference type="SAM" id="MobiDB-lite"/>
    </source>
</evidence>
<dbReference type="SUPFAM" id="SSF51735">
    <property type="entry name" value="NAD(P)-binding Rossmann-fold domains"/>
    <property type="match status" value="1"/>
</dbReference>
<dbReference type="SUPFAM" id="SSF48179">
    <property type="entry name" value="6-phosphogluconate dehydrogenase C-terminal domain-like"/>
    <property type="match status" value="1"/>
</dbReference>
<sequence>MNAQPTPDRPSPQDRPARLTVGVVGAGRVGPALAASLQLAGHRPVAVSGVSDASLRRAAEILPGVPVVPPAEVLARAELVLLTVPDDVLPGLVAGLAETGAVRPGQLLAHTSGRHGAAVLDPATRAGALPLALHPAMTFTGTPVDVQRLAGCSFGVTAPEELRLAAEALVIEMGGEPEWIDEAARPLYHAALAIGANHLVTLMAQAMELLSAAGVGNPSRMLGPLLGAALDNALRSGDAALTGPVARGDAGTVAAHVTELRRHAPQAVAGYLAMARTTADRALAHGLLKPELAEDLLGVLADEANAAGGTGGAGGPGGTNGPDGTAGSGPVDGGEQ</sequence>
<evidence type="ECO:0000313" key="5">
    <source>
        <dbReference type="Proteomes" id="UP000327000"/>
    </source>
</evidence>
<comment type="caution">
    <text evidence="4">The sequence shown here is derived from an EMBL/GenBank/DDBJ whole genome shotgun (WGS) entry which is preliminary data.</text>
</comment>
<evidence type="ECO:0000313" key="4">
    <source>
        <dbReference type="EMBL" id="KAB7847811.1"/>
    </source>
</evidence>
<dbReference type="PANTHER" id="PTHR40459:SF1">
    <property type="entry name" value="CONSERVED HYPOTHETICAL ALANINE AND LEUCINE RICH PROTEIN"/>
    <property type="match status" value="1"/>
</dbReference>
<dbReference type="AlphaFoldDB" id="A0A5N5WBZ4"/>
<organism evidence="4 5">
    <name type="scientific">Streptomyces mobaraensis</name>
    <name type="common">Streptoverticillium mobaraense</name>
    <dbReference type="NCBI Taxonomy" id="35621"/>
    <lineage>
        <taxon>Bacteria</taxon>
        <taxon>Bacillati</taxon>
        <taxon>Actinomycetota</taxon>
        <taxon>Actinomycetes</taxon>
        <taxon>Kitasatosporales</taxon>
        <taxon>Streptomycetaceae</taxon>
        <taxon>Streptomyces</taxon>
    </lineage>
</organism>
<feature type="domain" description="Putative oxidoreductase/dehydrogenase Rossmann-like" evidence="2">
    <location>
        <begin position="13"/>
        <end position="135"/>
    </location>
</feature>
<dbReference type="OrthoDB" id="8650434at2"/>
<dbReference type="InterPro" id="IPR037108">
    <property type="entry name" value="TM1727-like_C_sf"/>
</dbReference>
<proteinExistence type="predicted"/>
<keyword evidence="5" id="KW-1185">Reference proteome</keyword>
<dbReference type="InterPro" id="IPR008927">
    <property type="entry name" value="6-PGluconate_DH-like_C_sf"/>
</dbReference>
<dbReference type="InterPro" id="IPR019665">
    <property type="entry name" value="OxRdtase/DH_put_Rossmann_dom"/>
</dbReference>
<dbReference type="Pfam" id="PF10727">
    <property type="entry name" value="Rossmann-like"/>
    <property type="match status" value="1"/>
</dbReference>
<dbReference type="Gene3D" id="1.10.1040.20">
    <property type="entry name" value="ProC-like, C-terminal domain"/>
    <property type="match status" value="1"/>
</dbReference>
<dbReference type="PANTHER" id="PTHR40459">
    <property type="entry name" value="CONSERVED HYPOTHETICAL ALANINE AND LEUCINE RICH PROTEIN"/>
    <property type="match status" value="1"/>
</dbReference>
<dbReference type="InterPro" id="IPR036291">
    <property type="entry name" value="NAD(P)-bd_dom_sf"/>
</dbReference>
<dbReference type="Proteomes" id="UP000327000">
    <property type="component" value="Unassembled WGS sequence"/>
</dbReference>
<gene>
    <name evidence="4" type="ORF">FRZ00_10740</name>
</gene>
<feature type="region of interest" description="Disordered" evidence="1">
    <location>
        <begin position="305"/>
        <end position="336"/>
    </location>
</feature>
<dbReference type="Pfam" id="PF10728">
    <property type="entry name" value="DUF2520"/>
    <property type="match status" value="1"/>
</dbReference>
<dbReference type="InterPro" id="IPR018931">
    <property type="entry name" value="DUF2520"/>
</dbReference>
<dbReference type="Gene3D" id="3.40.50.720">
    <property type="entry name" value="NAD(P)-binding Rossmann-like Domain"/>
    <property type="match status" value="1"/>
</dbReference>
<dbReference type="EMBL" id="VOKX01000015">
    <property type="protein sequence ID" value="KAB7847811.1"/>
    <property type="molecule type" value="Genomic_DNA"/>
</dbReference>
<reference evidence="4 5" key="1">
    <citation type="journal article" date="2019" name="Microb. Cell Fact.">
        <title>Exploring novel herbicidin analogues by transcriptional regulator overexpression and MS/MS molecular networking.</title>
        <authorList>
            <person name="Shi Y."/>
            <person name="Gu R."/>
            <person name="Li Y."/>
            <person name="Wang X."/>
            <person name="Ren W."/>
            <person name="Li X."/>
            <person name="Wang L."/>
            <person name="Xie Y."/>
            <person name="Hong B."/>
        </authorList>
    </citation>
    <scope>NUCLEOTIDE SEQUENCE [LARGE SCALE GENOMIC DNA]</scope>
    <source>
        <strain evidence="4 5">US-43</strain>
    </source>
</reference>
<accession>A0A5N5WBZ4</accession>
<feature type="domain" description="DUF2520" evidence="3">
    <location>
        <begin position="152"/>
        <end position="277"/>
    </location>
</feature>